<sequence length="72" mass="7996">MTSNSGRVSSAIEAFDHATRTGTTRSGRRYVLMGEPGEDPDGMHTWAVWARVNDVREETDVSSDYLPEVHSL</sequence>
<evidence type="ECO:0000313" key="3">
    <source>
        <dbReference type="Proteomes" id="UP000234341"/>
    </source>
</evidence>
<name>A0A2N5C359_9BURK</name>
<evidence type="ECO:0000256" key="1">
    <source>
        <dbReference type="SAM" id="MobiDB-lite"/>
    </source>
</evidence>
<accession>A0A2N5C359</accession>
<comment type="caution">
    <text evidence="2">The sequence shown here is derived from an EMBL/GenBank/DDBJ whole genome shotgun (WGS) entry which is preliminary data.</text>
</comment>
<dbReference type="EMBL" id="PJRP01000024">
    <property type="protein sequence ID" value="PLP96648.1"/>
    <property type="molecule type" value="Genomic_DNA"/>
</dbReference>
<reference evidence="2 3" key="1">
    <citation type="submission" date="2017-12" db="EMBL/GenBank/DDBJ databases">
        <title>Genome sequence of the active heterotrophic nitrifier-denitrifier, Cupriavidus pauculus UM1.</title>
        <authorList>
            <person name="Putonti C."/>
            <person name="Castignetti D."/>
        </authorList>
    </citation>
    <scope>NUCLEOTIDE SEQUENCE [LARGE SCALE GENOMIC DNA]</scope>
    <source>
        <strain evidence="2 3">UM1</strain>
    </source>
</reference>
<proteinExistence type="predicted"/>
<dbReference type="AlphaFoldDB" id="A0A2N5C359"/>
<gene>
    <name evidence="2" type="ORF">CYJ10_31030</name>
</gene>
<evidence type="ECO:0000313" key="2">
    <source>
        <dbReference type="EMBL" id="PLP96648.1"/>
    </source>
</evidence>
<dbReference type="OrthoDB" id="8902190at2"/>
<feature type="region of interest" description="Disordered" evidence="1">
    <location>
        <begin position="1"/>
        <end position="26"/>
    </location>
</feature>
<organism evidence="2 3">
    <name type="scientific">Cupriavidus pauculus</name>
    <dbReference type="NCBI Taxonomy" id="82633"/>
    <lineage>
        <taxon>Bacteria</taxon>
        <taxon>Pseudomonadati</taxon>
        <taxon>Pseudomonadota</taxon>
        <taxon>Betaproteobacteria</taxon>
        <taxon>Burkholderiales</taxon>
        <taxon>Burkholderiaceae</taxon>
        <taxon>Cupriavidus</taxon>
    </lineage>
</organism>
<dbReference type="Proteomes" id="UP000234341">
    <property type="component" value="Unassembled WGS sequence"/>
</dbReference>
<protein>
    <submittedName>
        <fullName evidence="2">Uncharacterized protein</fullName>
    </submittedName>
</protein>